<accession>A0A1J5QVR6</accession>
<keyword evidence="1" id="KW-0812">Transmembrane</keyword>
<evidence type="ECO:0000256" key="1">
    <source>
        <dbReference type="SAM" id="Phobius"/>
    </source>
</evidence>
<organism evidence="2">
    <name type="scientific">mine drainage metagenome</name>
    <dbReference type="NCBI Taxonomy" id="410659"/>
    <lineage>
        <taxon>unclassified sequences</taxon>
        <taxon>metagenomes</taxon>
        <taxon>ecological metagenomes</taxon>
    </lineage>
</organism>
<dbReference type="AlphaFoldDB" id="A0A1J5QVR6"/>
<feature type="transmembrane region" description="Helical" evidence="1">
    <location>
        <begin position="20"/>
        <end position="39"/>
    </location>
</feature>
<keyword evidence="1" id="KW-0472">Membrane</keyword>
<proteinExistence type="predicted"/>
<comment type="caution">
    <text evidence="2">The sequence shown here is derived from an EMBL/GenBank/DDBJ whole genome shotgun (WGS) entry which is preliminary data.</text>
</comment>
<gene>
    <name evidence="2" type="ORF">GALL_382610</name>
</gene>
<evidence type="ECO:0000313" key="2">
    <source>
        <dbReference type="EMBL" id="OIQ79989.1"/>
    </source>
</evidence>
<name>A0A1J5QVR6_9ZZZZ</name>
<feature type="transmembrane region" description="Helical" evidence="1">
    <location>
        <begin position="46"/>
        <end position="72"/>
    </location>
</feature>
<feature type="transmembrane region" description="Helical" evidence="1">
    <location>
        <begin position="105"/>
        <end position="125"/>
    </location>
</feature>
<dbReference type="EMBL" id="MLJW01001126">
    <property type="protein sequence ID" value="OIQ79989.1"/>
    <property type="molecule type" value="Genomic_DNA"/>
</dbReference>
<sequence>MNDKAHFHWSEGNKFAIEIIRANFFLNSSVSAALIAFMATTKSVTLAFILSTLSFFIAAILGASLLMMGYYINLRQGNSANAADQTTGKQLWESANGLQMKMTRVLYQCPGVMVLGSCFLVVGFYQLNLRNGPKAIHWTIDLSVGHSTN</sequence>
<protein>
    <submittedName>
        <fullName evidence="2">Uncharacterized protein</fullName>
    </submittedName>
</protein>
<reference evidence="2" key="1">
    <citation type="submission" date="2016-10" db="EMBL/GenBank/DDBJ databases">
        <title>Sequence of Gallionella enrichment culture.</title>
        <authorList>
            <person name="Poehlein A."/>
            <person name="Muehling M."/>
            <person name="Daniel R."/>
        </authorList>
    </citation>
    <scope>NUCLEOTIDE SEQUENCE</scope>
</reference>
<keyword evidence="1" id="KW-1133">Transmembrane helix</keyword>